<feature type="transmembrane region" description="Helical" evidence="2">
    <location>
        <begin position="23"/>
        <end position="50"/>
    </location>
</feature>
<proteinExistence type="predicted"/>
<reference evidence="4 6" key="2">
    <citation type="submission" date="2020-06" db="EMBL/GenBank/DDBJ databases">
        <title>Complete genome of Paenibacillus barcinonensis KACC11450.</title>
        <authorList>
            <person name="Kim M."/>
            <person name="Park Y.-J."/>
            <person name="Shin J.-H."/>
        </authorList>
    </citation>
    <scope>NUCLEOTIDE SEQUENCE [LARGE SCALE GENOMIC DNA]</scope>
    <source>
        <strain evidence="4 6">KACC11450</strain>
    </source>
</reference>
<reference evidence="3 5" key="1">
    <citation type="submission" date="2018-06" db="EMBL/GenBank/DDBJ databases">
        <title>Genomic Encyclopedia of Type Strains, Phase III (KMG-III): the genomes of soil and plant-associated and newly described type strains.</title>
        <authorList>
            <person name="Whitman W."/>
        </authorList>
    </citation>
    <scope>NUCLEOTIDE SEQUENCE [LARGE SCALE GENOMIC DNA]</scope>
    <source>
        <strain evidence="3 5">CECT 7022</strain>
    </source>
</reference>
<keyword evidence="2" id="KW-1133">Transmembrane helix</keyword>
<dbReference type="EMBL" id="CP054614">
    <property type="protein sequence ID" value="QKS59744.1"/>
    <property type="molecule type" value="Genomic_DNA"/>
</dbReference>
<keyword evidence="6" id="KW-1185">Reference proteome</keyword>
<feature type="region of interest" description="Disordered" evidence="1">
    <location>
        <begin position="1"/>
        <end position="20"/>
    </location>
</feature>
<gene>
    <name evidence="3" type="ORF">DFQ00_10143</name>
    <name evidence="4" type="ORF">HUB98_28420</name>
</gene>
<name>A0A2V4W951_PAEBA</name>
<evidence type="ECO:0000313" key="4">
    <source>
        <dbReference type="EMBL" id="QKS59744.1"/>
    </source>
</evidence>
<sequence length="211" mass="23610">MSKSMERNGNTKRKQRKNRQEDIGRLSLAWLNAKGIMVIGTAVMLSAAFLTACTTSSIEQERKLYNGQAATEGNFRAKQQGHGLNGALARELTAGFDAKHIKLMNNMFEDDGEGGMSYMYLLNGSARHIVKVHIYRDAQTRAARMEEMYGERRENAVLENALGKTTIRSQGHVSFVYTASGGEKDVYERDVLQVFGQVLNQIMKNKNDKPV</sequence>
<evidence type="ECO:0000256" key="2">
    <source>
        <dbReference type="SAM" id="Phobius"/>
    </source>
</evidence>
<dbReference type="OrthoDB" id="2654046at2"/>
<dbReference type="Proteomes" id="UP000509327">
    <property type="component" value="Chromosome"/>
</dbReference>
<dbReference type="EMBL" id="QJSW01000001">
    <property type="protein sequence ID" value="PYE52111.1"/>
    <property type="molecule type" value="Genomic_DNA"/>
</dbReference>
<accession>A0A2V4W951</accession>
<keyword evidence="2" id="KW-0812">Transmembrane</keyword>
<keyword evidence="2" id="KW-0472">Membrane</keyword>
<evidence type="ECO:0000256" key="1">
    <source>
        <dbReference type="SAM" id="MobiDB-lite"/>
    </source>
</evidence>
<protein>
    <submittedName>
        <fullName evidence="3">Uncharacterized protein</fullName>
    </submittedName>
</protein>
<evidence type="ECO:0000313" key="3">
    <source>
        <dbReference type="EMBL" id="PYE52111.1"/>
    </source>
</evidence>
<dbReference type="Proteomes" id="UP000247790">
    <property type="component" value="Unassembled WGS sequence"/>
</dbReference>
<dbReference type="RefSeq" id="WP_110893010.1">
    <property type="nucleotide sequence ID" value="NZ_CP054614.1"/>
</dbReference>
<evidence type="ECO:0000313" key="5">
    <source>
        <dbReference type="Proteomes" id="UP000247790"/>
    </source>
</evidence>
<evidence type="ECO:0000313" key="6">
    <source>
        <dbReference type="Proteomes" id="UP000509327"/>
    </source>
</evidence>
<organism evidence="3 5">
    <name type="scientific">Paenibacillus barcinonensis</name>
    <dbReference type="NCBI Taxonomy" id="198119"/>
    <lineage>
        <taxon>Bacteria</taxon>
        <taxon>Bacillati</taxon>
        <taxon>Bacillota</taxon>
        <taxon>Bacilli</taxon>
        <taxon>Bacillales</taxon>
        <taxon>Paenibacillaceae</taxon>
        <taxon>Paenibacillus</taxon>
    </lineage>
</organism>
<dbReference type="AlphaFoldDB" id="A0A2V4W951"/>